<feature type="transmembrane region" description="Helical" evidence="1">
    <location>
        <begin position="168"/>
        <end position="187"/>
    </location>
</feature>
<accession>A0AAU8A848</accession>
<proteinExistence type="predicted"/>
<feature type="transmembrane region" description="Helical" evidence="1">
    <location>
        <begin position="193"/>
        <end position="215"/>
    </location>
</feature>
<evidence type="ECO:0000256" key="1">
    <source>
        <dbReference type="SAM" id="Phobius"/>
    </source>
</evidence>
<feature type="transmembrane region" description="Helical" evidence="1">
    <location>
        <begin position="136"/>
        <end position="156"/>
    </location>
</feature>
<gene>
    <name evidence="2" type="ORF">PUP29_10845</name>
</gene>
<organism evidence="2">
    <name type="scientific">Christensenella massiliensis</name>
    <dbReference type="NCBI Taxonomy" id="1805714"/>
    <lineage>
        <taxon>Bacteria</taxon>
        <taxon>Bacillati</taxon>
        <taxon>Bacillota</taxon>
        <taxon>Clostridia</taxon>
        <taxon>Christensenellales</taxon>
        <taxon>Christensenellaceae</taxon>
        <taxon>Christensenella</taxon>
    </lineage>
</organism>
<keyword evidence="1" id="KW-1133">Transmembrane helix</keyword>
<name>A0AAU8A848_9FIRM</name>
<sequence>MERTMMNYCGDCKVYVDGCLKDCPLCGKRLTDSPSENELYPHVAKKKFVDRKSLTMEYLSFATFVVICVCIAVNLLTWSGHPWFLAVAAPVLYAWVLVRATILSDLSAGLKAFLQVVTLTAMFLAFDYVGGNGLGWSYQVLMPLLLAAGIGYVDFYSYYHKSYWRENLLYAFFLLLLGFLPLILYLFGVQIAFAPLVLSTFASGITVLGILRFALRQIKLEIQKKFHM</sequence>
<keyword evidence="1" id="KW-0812">Transmembrane</keyword>
<protein>
    <submittedName>
        <fullName evidence="2">DUF6320 domain-containing protein</fullName>
    </submittedName>
</protein>
<dbReference type="InterPro" id="IPR046283">
    <property type="entry name" value="DUF6320"/>
</dbReference>
<feature type="transmembrane region" description="Helical" evidence="1">
    <location>
        <begin position="55"/>
        <end position="76"/>
    </location>
</feature>
<feature type="transmembrane region" description="Helical" evidence="1">
    <location>
        <begin position="82"/>
        <end position="100"/>
    </location>
</feature>
<dbReference type="AlphaFoldDB" id="A0AAU8A848"/>
<dbReference type="Pfam" id="PF19845">
    <property type="entry name" value="DUF6320"/>
    <property type="match status" value="1"/>
</dbReference>
<dbReference type="RefSeq" id="WP_353423321.1">
    <property type="nucleotide sequence ID" value="NZ_CP117826.1"/>
</dbReference>
<evidence type="ECO:0000313" key="2">
    <source>
        <dbReference type="EMBL" id="XCC62013.1"/>
    </source>
</evidence>
<reference evidence="2" key="1">
    <citation type="submission" date="2023-02" db="EMBL/GenBank/DDBJ databases">
        <title>Gut commensal Christensenella minuta modulates host metabolism via a new class of secondary bile acids.</title>
        <authorList>
            <person name="Liu C."/>
        </authorList>
    </citation>
    <scope>NUCLEOTIDE SEQUENCE</scope>
    <source>
        <strain evidence="2">CA70</strain>
    </source>
</reference>
<keyword evidence="1" id="KW-0472">Membrane</keyword>
<dbReference type="EMBL" id="CP117826">
    <property type="protein sequence ID" value="XCC62013.1"/>
    <property type="molecule type" value="Genomic_DNA"/>
</dbReference>
<feature type="transmembrane region" description="Helical" evidence="1">
    <location>
        <begin position="112"/>
        <end position="130"/>
    </location>
</feature>